<dbReference type="AlphaFoldDB" id="A0A1I6VFU9"/>
<protein>
    <submittedName>
        <fullName evidence="1">Uncharacterized protein</fullName>
    </submittedName>
</protein>
<keyword evidence="2" id="KW-1185">Reference proteome</keyword>
<name>A0A1I6VFU9_9GAMM</name>
<proteinExistence type="predicted"/>
<evidence type="ECO:0000313" key="2">
    <source>
        <dbReference type="Proteomes" id="UP000182827"/>
    </source>
</evidence>
<reference evidence="2" key="1">
    <citation type="submission" date="2016-10" db="EMBL/GenBank/DDBJ databases">
        <authorList>
            <person name="Varghese N."/>
            <person name="Submissions S."/>
        </authorList>
    </citation>
    <scope>NUCLEOTIDE SEQUENCE [LARGE SCALE GENOMIC DNA]</scope>
    <source>
        <strain evidence="2">ANC 5076</strain>
    </source>
</reference>
<organism evidence="1 2">
    <name type="scientific">Acinetobacter bohemicus</name>
    <dbReference type="NCBI Taxonomy" id="1435036"/>
    <lineage>
        <taxon>Bacteria</taxon>
        <taxon>Pseudomonadati</taxon>
        <taxon>Pseudomonadota</taxon>
        <taxon>Gammaproteobacteria</taxon>
        <taxon>Moraxellales</taxon>
        <taxon>Moraxellaceae</taxon>
        <taxon>Acinetobacter</taxon>
    </lineage>
</organism>
<gene>
    <name evidence="1" type="ORF">SAMN05444586_102530</name>
</gene>
<evidence type="ECO:0000313" key="1">
    <source>
        <dbReference type="EMBL" id="SFT12511.1"/>
    </source>
</evidence>
<sequence>MSIWIANKNEYGEYQFDERYLPEWYTPEYIEVGTLRYYRYIIRNKDTTFYIYSVEKLNPKALEKLKSDWIKFFVPC</sequence>
<accession>A0A1I6VFU9</accession>
<dbReference type="RefSeq" id="WP_074947251.1">
    <property type="nucleotide sequence ID" value="NZ_FOZU01000025.1"/>
</dbReference>
<dbReference type="Proteomes" id="UP000182827">
    <property type="component" value="Unassembled WGS sequence"/>
</dbReference>
<dbReference type="EMBL" id="FOZU01000025">
    <property type="protein sequence ID" value="SFT12511.1"/>
    <property type="molecule type" value="Genomic_DNA"/>
</dbReference>